<evidence type="ECO:0000256" key="4">
    <source>
        <dbReference type="ARBA" id="ARBA00007920"/>
    </source>
</evidence>
<evidence type="ECO:0000256" key="1">
    <source>
        <dbReference type="ARBA" id="ARBA00004173"/>
    </source>
</evidence>
<organism evidence="9 10">
    <name type="scientific">Curvularia clavata</name>
    <dbReference type="NCBI Taxonomy" id="95742"/>
    <lineage>
        <taxon>Eukaryota</taxon>
        <taxon>Fungi</taxon>
        <taxon>Dikarya</taxon>
        <taxon>Ascomycota</taxon>
        <taxon>Pezizomycotina</taxon>
        <taxon>Dothideomycetes</taxon>
        <taxon>Pleosporomycetidae</taxon>
        <taxon>Pleosporales</taxon>
        <taxon>Pleosporineae</taxon>
        <taxon>Pleosporaceae</taxon>
        <taxon>Curvularia</taxon>
    </lineage>
</organism>
<dbReference type="SUPFAM" id="SSF53474">
    <property type="entry name" value="alpha/beta-Hydrolases"/>
    <property type="match status" value="1"/>
</dbReference>
<keyword evidence="7" id="KW-0472">Membrane</keyword>
<feature type="domain" description="AAA+ ATPase" evidence="8">
    <location>
        <begin position="328"/>
        <end position="472"/>
    </location>
</feature>
<dbReference type="EMBL" id="CP089274">
    <property type="protein sequence ID" value="USP73217.1"/>
    <property type="molecule type" value="Genomic_DNA"/>
</dbReference>
<comment type="subcellular location">
    <subcellularLocation>
        <location evidence="2">Endoplasmic reticulum</location>
    </subcellularLocation>
    <subcellularLocation>
        <location evidence="3">Membrane</location>
    </subcellularLocation>
    <subcellularLocation>
        <location evidence="1">Mitochondrion</location>
    </subcellularLocation>
</comment>
<evidence type="ECO:0000256" key="7">
    <source>
        <dbReference type="ARBA" id="ARBA00023136"/>
    </source>
</evidence>
<dbReference type="Pfam" id="PF05057">
    <property type="entry name" value="DUF676"/>
    <property type="match status" value="1"/>
</dbReference>
<dbReference type="GO" id="GO:0005739">
    <property type="term" value="C:mitochondrion"/>
    <property type="evidence" value="ECO:0007669"/>
    <property type="project" value="UniProtKB-SubCell"/>
</dbReference>
<evidence type="ECO:0000259" key="8">
    <source>
        <dbReference type="SMART" id="SM00382"/>
    </source>
</evidence>
<evidence type="ECO:0000313" key="10">
    <source>
        <dbReference type="Proteomes" id="UP001056012"/>
    </source>
</evidence>
<dbReference type="InterPro" id="IPR007751">
    <property type="entry name" value="DUF676_lipase-like"/>
</dbReference>
<keyword evidence="5" id="KW-0256">Endoplasmic reticulum</keyword>
<evidence type="ECO:0000256" key="3">
    <source>
        <dbReference type="ARBA" id="ARBA00004370"/>
    </source>
</evidence>
<dbReference type="InterPro" id="IPR052374">
    <property type="entry name" value="SERAC1"/>
</dbReference>
<comment type="similarity">
    <text evidence="4">Belongs to the putative lipase ROG1 family.</text>
</comment>
<keyword evidence="6" id="KW-0496">Mitochondrion</keyword>
<name>A0A9Q8Z059_CURCL</name>
<evidence type="ECO:0000256" key="6">
    <source>
        <dbReference type="ARBA" id="ARBA00023128"/>
    </source>
</evidence>
<dbReference type="SUPFAM" id="SSF52540">
    <property type="entry name" value="P-loop containing nucleoside triphosphate hydrolases"/>
    <property type="match status" value="1"/>
</dbReference>
<dbReference type="Gene3D" id="3.40.50.300">
    <property type="entry name" value="P-loop containing nucleotide triphosphate hydrolases"/>
    <property type="match status" value="1"/>
</dbReference>
<dbReference type="OrthoDB" id="5086500at2759"/>
<gene>
    <name evidence="9" type="ORF">yc1106_00491</name>
</gene>
<proteinExistence type="inferred from homology"/>
<accession>A0A9Q8Z059</accession>
<evidence type="ECO:0000256" key="5">
    <source>
        <dbReference type="ARBA" id="ARBA00022824"/>
    </source>
</evidence>
<dbReference type="GO" id="GO:0005783">
    <property type="term" value="C:endoplasmic reticulum"/>
    <property type="evidence" value="ECO:0007669"/>
    <property type="project" value="UniProtKB-SubCell"/>
</dbReference>
<dbReference type="SMART" id="SM00382">
    <property type="entry name" value="AAA"/>
    <property type="match status" value="1"/>
</dbReference>
<dbReference type="PANTHER" id="PTHR48182:SF2">
    <property type="entry name" value="PROTEIN SERAC1"/>
    <property type="match status" value="1"/>
</dbReference>
<dbReference type="InterPro" id="IPR027417">
    <property type="entry name" value="P-loop_NTPase"/>
</dbReference>
<keyword evidence="10" id="KW-1185">Reference proteome</keyword>
<protein>
    <recommendedName>
        <fullName evidence="8">AAA+ ATPase domain-containing protein</fullName>
    </recommendedName>
</protein>
<evidence type="ECO:0000256" key="2">
    <source>
        <dbReference type="ARBA" id="ARBA00004240"/>
    </source>
</evidence>
<evidence type="ECO:0000313" key="9">
    <source>
        <dbReference type="EMBL" id="USP73217.1"/>
    </source>
</evidence>
<sequence>MKKSNKTVRLTGILDSETRERIEAQALADSKVQLPKWKKFFKSSSHRSGRDTDTASPYIDDDFRGITILHSGSTEQRVDLDICAVHGLNGHAFDTWMSRTQMWLRDYLPNHTEFRNSRIMTYGYDSQLLNGKGTQSRFEDFADQLLVLIGQERTTPEEHARPVLFLCHSMGGLIARLAMVRYEKYTQLHPGVVLGPRGLLLLSTPNLGSLMAQWSDLELELASVFGVRTSLIKELKVLNPRHIDAVNDWATLQYPPLIRCYCESSPTSFPGGKKQVRRIGRPEATAPTYPLPTPFVFDHGFRKPSCNAVKRWQLLDEATRNIYNSVPSRHMLILIGVAGSGKTELLLDISRTGGNFIILSASNYAALRTKLEEYALMYGHDTIRHGAIDPRSLDIWKTYTPKVQADSFLNWAARKENDCVIVLDELDNIKDASDIARDLPQTARVVVSTRNPIVSKQLARSGFQCLDLLVSDMEPEEAEQLFRSLIASTVTVSPDQLSRLVEGLDRHPFAICAASSYLPDLQRIQDPSEQDRAVEVLLNALEGDDFQGRRDFFDFDGLLDLSISKLFGTAMTHLKNHTTNMDYFTAVRPLLQAVAHLSDNKSGCHFATFFNAVQPIATKKAIHEIDNVFKRGLRQENSTLGKILQSSLIVERSCTPYMPALWRDCIMLYESHRPKEVTYWLKQILLLCYLYYEENKTKPNSTKLYPFVRNCKRIAKRYGISFANIITCPEQNSWHDQIVQLDNASVHFSTLLAECREVKKSASAERPGSDYNIAYARLTRQYKFWRKRYPAYGSDSATGETVREIKKILKGAAESVGNPVWNPDWVASAAESDRVGGRQEIEETKYDDYE</sequence>
<dbReference type="GO" id="GO:0016020">
    <property type="term" value="C:membrane"/>
    <property type="evidence" value="ECO:0007669"/>
    <property type="project" value="UniProtKB-SubCell"/>
</dbReference>
<dbReference type="InterPro" id="IPR003593">
    <property type="entry name" value="AAA+_ATPase"/>
</dbReference>
<dbReference type="Proteomes" id="UP001056012">
    <property type="component" value="Chromosome 1"/>
</dbReference>
<dbReference type="AlphaFoldDB" id="A0A9Q8Z059"/>
<dbReference type="Gene3D" id="3.40.50.1820">
    <property type="entry name" value="alpha/beta hydrolase"/>
    <property type="match status" value="1"/>
</dbReference>
<dbReference type="InterPro" id="IPR029058">
    <property type="entry name" value="AB_hydrolase_fold"/>
</dbReference>
<dbReference type="VEuPathDB" id="FungiDB:yc1106_00491"/>
<reference evidence="9" key="1">
    <citation type="submission" date="2021-12" db="EMBL/GenBank/DDBJ databases">
        <title>Curvularia clavata genome.</title>
        <authorList>
            <person name="Cao Y."/>
        </authorList>
    </citation>
    <scope>NUCLEOTIDE SEQUENCE</scope>
    <source>
        <strain evidence="9">Yc1106</strain>
    </source>
</reference>
<dbReference type="PANTHER" id="PTHR48182">
    <property type="entry name" value="PROTEIN SERAC1"/>
    <property type="match status" value="1"/>
</dbReference>